<dbReference type="GO" id="GO:0046872">
    <property type="term" value="F:metal ion binding"/>
    <property type="evidence" value="ECO:0007669"/>
    <property type="project" value="UniProtKB-KW"/>
</dbReference>
<dbReference type="GO" id="GO:0005524">
    <property type="term" value="F:ATP binding"/>
    <property type="evidence" value="ECO:0007669"/>
    <property type="project" value="UniProtKB-KW"/>
</dbReference>
<dbReference type="PANTHER" id="PTHR33540:SF2">
    <property type="entry name" value="TRNA THREONYLCARBAMOYLADENOSINE BIOSYNTHESIS PROTEIN TSAE"/>
    <property type="match status" value="1"/>
</dbReference>
<accession>A0A1I1K7T5</accession>
<evidence type="ECO:0000256" key="5">
    <source>
        <dbReference type="ARBA" id="ARBA00022694"/>
    </source>
</evidence>
<dbReference type="STRING" id="927664.SAMN05421780_106173"/>
<dbReference type="InterPro" id="IPR003442">
    <property type="entry name" value="T6A_TsaE"/>
</dbReference>
<reference evidence="11 12" key="1">
    <citation type="submission" date="2016-10" db="EMBL/GenBank/DDBJ databases">
        <authorList>
            <person name="de Groot N.N."/>
        </authorList>
    </citation>
    <scope>NUCLEOTIDE SEQUENCE [LARGE SCALE GENOMIC DNA]</scope>
    <source>
        <strain evidence="11 12">DSM 6793</strain>
    </source>
</reference>
<dbReference type="PANTHER" id="PTHR33540">
    <property type="entry name" value="TRNA THREONYLCARBAMOYLADENOSINE BIOSYNTHESIS PROTEIN TSAE"/>
    <property type="match status" value="1"/>
</dbReference>
<name>A0A1I1K7T5_9BACT</name>
<evidence type="ECO:0000256" key="7">
    <source>
        <dbReference type="ARBA" id="ARBA00022741"/>
    </source>
</evidence>
<evidence type="ECO:0000256" key="8">
    <source>
        <dbReference type="ARBA" id="ARBA00022840"/>
    </source>
</evidence>
<keyword evidence="6" id="KW-0479">Metal-binding</keyword>
<keyword evidence="4" id="KW-0963">Cytoplasm</keyword>
<evidence type="ECO:0000256" key="6">
    <source>
        <dbReference type="ARBA" id="ARBA00022723"/>
    </source>
</evidence>
<dbReference type="Pfam" id="PF02367">
    <property type="entry name" value="TsaE"/>
    <property type="match status" value="1"/>
</dbReference>
<keyword evidence="8" id="KW-0067">ATP-binding</keyword>
<dbReference type="Gene3D" id="3.40.50.300">
    <property type="entry name" value="P-loop containing nucleotide triphosphate hydrolases"/>
    <property type="match status" value="1"/>
</dbReference>
<evidence type="ECO:0000256" key="3">
    <source>
        <dbReference type="ARBA" id="ARBA00019010"/>
    </source>
</evidence>
<comment type="similarity">
    <text evidence="2">Belongs to the TsaE family.</text>
</comment>
<sequence>MNLTLTYTYSLDEIEQAAQWVCTQANASKVWLLEGNMGAGKTTLAKAICLALGVTDTVSSPTFSLVNEYRTRAQEPIYHFDFYRINSLREAEDIGTEDYLYSGHLCLVEWSERIAPLLPDHCLIIRIETLPDGRRNLLLIQTNP</sequence>
<organism evidence="11 12">
    <name type="scientific">Flexibacter flexilis DSM 6793</name>
    <dbReference type="NCBI Taxonomy" id="927664"/>
    <lineage>
        <taxon>Bacteria</taxon>
        <taxon>Pseudomonadati</taxon>
        <taxon>Bacteroidota</taxon>
        <taxon>Cytophagia</taxon>
        <taxon>Cytophagales</taxon>
        <taxon>Flexibacteraceae</taxon>
        <taxon>Flexibacter</taxon>
    </lineage>
</organism>
<evidence type="ECO:0000313" key="11">
    <source>
        <dbReference type="EMBL" id="SFC53590.1"/>
    </source>
</evidence>
<dbReference type="EMBL" id="FOLE01000006">
    <property type="protein sequence ID" value="SFC53590.1"/>
    <property type="molecule type" value="Genomic_DNA"/>
</dbReference>
<keyword evidence="9" id="KW-0460">Magnesium</keyword>
<protein>
    <recommendedName>
        <fullName evidence="3">tRNA threonylcarbamoyladenosine biosynthesis protein TsaE</fullName>
    </recommendedName>
    <alternativeName>
        <fullName evidence="10">t(6)A37 threonylcarbamoyladenosine biosynthesis protein TsaE</fullName>
    </alternativeName>
</protein>
<dbReference type="InterPro" id="IPR027417">
    <property type="entry name" value="P-loop_NTPase"/>
</dbReference>
<dbReference type="Proteomes" id="UP000199514">
    <property type="component" value="Unassembled WGS sequence"/>
</dbReference>
<proteinExistence type="inferred from homology"/>
<evidence type="ECO:0000256" key="1">
    <source>
        <dbReference type="ARBA" id="ARBA00004496"/>
    </source>
</evidence>
<dbReference type="OrthoDB" id="9815896at2"/>
<keyword evidence="5" id="KW-0819">tRNA processing</keyword>
<dbReference type="GO" id="GO:0005737">
    <property type="term" value="C:cytoplasm"/>
    <property type="evidence" value="ECO:0007669"/>
    <property type="project" value="UniProtKB-SubCell"/>
</dbReference>
<keyword evidence="12" id="KW-1185">Reference proteome</keyword>
<dbReference type="CDD" id="cd02019">
    <property type="entry name" value="NK"/>
    <property type="match status" value="1"/>
</dbReference>
<dbReference type="NCBIfam" id="TIGR00150">
    <property type="entry name" value="T6A_YjeE"/>
    <property type="match status" value="1"/>
</dbReference>
<dbReference type="RefSeq" id="WP_091512610.1">
    <property type="nucleotide sequence ID" value="NZ_FOLE01000006.1"/>
</dbReference>
<evidence type="ECO:0000256" key="2">
    <source>
        <dbReference type="ARBA" id="ARBA00007599"/>
    </source>
</evidence>
<dbReference type="GO" id="GO:0002949">
    <property type="term" value="P:tRNA threonylcarbamoyladenosine modification"/>
    <property type="evidence" value="ECO:0007669"/>
    <property type="project" value="InterPro"/>
</dbReference>
<evidence type="ECO:0000256" key="4">
    <source>
        <dbReference type="ARBA" id="ARBA00022490"/>
    </source>
</evidence>
<dbReference type="SUPFAM" id="SSF52540">
    <property type="entry name" value="P-loop containing nucleoside triphosphate hydrolases"/>
    <property type="match status" value="1"/>
</dbReference>
<evidence type="ECO:0000313" key="12">
    <source>
        <dbReference type="Proteomes" id="UP000199514"/>
    </source>
</evidence>
<keyword evidence="7" id="KW-0547">Nucleotide-binding</keyword>
<evidence type="ECO:0000256" key="10">
    <source>
        <dbReference type="ARBA" id="ARBA00032441"/>
    </source>
</evidence>
<evidence type="ECO:0000256" key="9">
    <source>
        <dbReference type="ARBA" id="ARBA00022842"/>
    </source>
</evidence>
<dbReference type="AlphaFoldDB" id="A0A1I1K7T5"/>
<comment type="subcellular location">
    <subcellularLocation>
        <location evidence="1">Cytoplasm</location>
    </subcellularLocation>
</comment>
<gene>
    <name evidence="11" type="ORF">SAMN05421780_106173</name>
</gene>